<dbReference type="AlphaFoldDB" id="A0AAD4QWB1"/>
<dbReference type="Proteomes" id="UP001201812">
    <property type="component" value="Unassembled WGS sequence"/>
</dbReference>
<evidence type="ECO:0000313" key="2">
    <source>
        <dbReference type="Proteomes" id="UP001201812"/>
    </source>
</evidence>
<reference evidence="1" key="1">
    <citation type="submission" date="2022-01" db="EMBL/GenBank/DDBJ databases">
        <title>Genome Sequence Resource for Two Populations of Ditylenchus destructor, the Migratory Endoparasitic Phytonematode.</title>
        <authorList>
            <person name="Zhang H."/>
            <person name="Lin R."/>
            <person name="Xie B."/>
        </authorList>
    </citation>
    <scope>NUCLEOTIDE SEQUENCE</scope>
    <source>
        <strain evidence="1">BazhouSP</strain>
    </source>
</reference>
<comment type="caution">
    <text evidence="1">The sequence shown here is derived from an EMBL/GenBank/DDBJ whole genome shotgun (WGS) entry which is preliminary data.</text>
</comment>
<dbReference type="EMBL" id="JAKKPZ010000595">
    <property type="protein sequence ID" value="KAI1693714.1"/>
    <property type="molecule type" value="Genomic_DNA"/>
</dbReference>
<organism evidence="1 2">
    <name type="scientific">Ditylenchus destructor</name>
    <dbReference type="NCBI Taxonomy" id="166010"/>
    <lineage>
        <taxon>Eukaryota</taxon>
        <taxon>Metazoa</taxon>
        <taxon>Ecdysozoa</taxon>
        <taxon>Nematoda</taxon>
        <taxon>Chromadorea</taxon>
        <taxon>Rhabditida</taxon>
        <taxon>Tylenchina</taxon>
        <taxon>Tylenchomorpha</taxon>
        <taxon>Sphaerularioidea</taxon>
        <taxon>Anguinidae</taxon>
        <taxon>Anguininae</taxon>
        <taxon>Ditylenchus</taxon>
    </lineage>
</organism>
<gene>
    <name evidence="1" type="ORF">DdX_20512</name>
</gene>
<accession>A0AAD4QWB1</accession>
<name>A0AAD4QWB1_9BILA</name>
<protein>
    <submittedName>
        <fullName evidence="1">Uncharacterized protein</fullName>
    </submittedName>
</protein>
<keyword evidence="2" id="KW-1185">Reference proteome</keyword>
<proteinExistence type="predicted"/>
<sequence length="177" mass="20018">MVRFAQTYGISKIPVIQLGPYRNPERILDSIFSDFESNLDLPLSPKSRINPTAFQNSPSNFLTSLSGSIWKLALDIAPYLGITQPTRHDESLSVFSAICVNTISPLHMRRAERGPCAMKINGSLPKTTRDVPLFPFIRMDLLRINFTDQFQSWIAVTFLGFCRIICCDLVPNAILYY</sequence>
<evidence type="ECO:0000313" key="1">
    <source>
        <dbReference type="EMBL" id="KAI1693714.1"/>
    </source>
</evidence>